<dbReference type="Pfam" id="PF03478">
    <property type="entry name" value="Beta-prop_KIB1-4"/>
    <property type="match status" value="2"/>
</dbReference>
<dbReference type="PANTHER" id="PTHR44259">
    <property type="entry name" value="OS07G0183000 PROTEIN-RELATED"/>
    <property type="match status" value="1"/>
</dbReference>
<protein>
    <recommendedName>
        <fullName evidence="1">F-box domain-containing protein</fullName>
    </recommendedName>
</protein>
<dbReference type="InterPro" id="IPR011047">
    <property type="entry name" value="Quinoprotein_ADH-like_sf"/>
</dbReference>
<dbReference type="InterPro" id="IPR036047">
    <property type="entry name" value="F-box-like_dom_sf"/>
</dbReference>
<dbReference type="Gene3D" id="1.20.1280.50">
    <property type="match status" value="1"/>
</dbReference>
<dbReference type="SMART" id="SM00256">
    <property type="entry name" value="FBOX"/>
    <property type="match status" value="2"/>
</dbReference>
<organism evidence="2 3">
    <name type="scientific">Brassica rapa subsp. trilocularis</name>
    <dbReference type="NCBI Taxonomy" id="1813537"/>
    <lineage>
        <taxon>Eukaryota</taxon>
        <taxon>Viridiplantae</taxon>
        <taxon>Streptophyta</taxon>
        <taxon>Embryophyta</taxon>
        <taxon>Tracheophyta</taxon>
        <taxon>Spermatophyta</taxon>
        <taxon>Magnoliopsida</taxon>
        <taxon>eudicotyledons</taxon>
        <taxon>Gunneridae</taxon>
        <taxon>Pentapetalae</taxon>
        <taxon>rosids</taxon>
        <taxon>malvids</taxon>
        <taxon>Brassicales</taxon>
        <taxon>Brassicaceae</taxon>
        <taxon>Brassiceae</taxon>
        <taxon>Brassica</taxon>
    </lineage>
</organism>
<evidence type="ECO:0000313" key="3">
    <source>
        <dbReference type="Proteomes" id="UP000823674"/>
    </source>
</evidence>
<dbReference type="EMBL" id="JADBGQ010000003">
    <property type="protein sequence ID" value="KAG5404189.1"/>
    <property type="molecule type" value="Genomic_DNA"/>
</dbReference>
<dbReference type="InterPro" id="IPR001810">
    <property type="entry name" value="F-box_dom"/>
</dbReference>
<evidence type="ECO:0000259" key="1">
    <source>
        <dbReference type="SMART" id="SM00256"/>
    </source>
</evidence>
<accession>A0ABQ7N380</accession>
<reference evidence="2 3" key="1">
    <citation type="submission" date="2021-03" db="EMBL/GenBank/DDBJ databases">
        <authorList>
            <person name="King G.J."/>
            <person name="Bancroft I."/>
            <person name="Baten A."/>
            <person name="Bloomfield J."/>
            <person name="Borpatragohain P."/>
            <person name="He Z."/>
            <person name="Irish N."/>
            <person name="Irwin J."/>
            <person name="Liu K."/>
            <person name="Mauleon R.P."/>
            <person name="Moore J."/>
            <person name="Morris R."/>
            <person name="Ostergaard L."/>
            <person name="Wang B."/>
            <person name="Wells R."/>
        </authorList>
    </citation>
    <scope>NUCLEOTIDE SEQUENCE [LARGE SCALE GENOMIC DNA]</scope>
    <source>
        <strain evidence="2">R-o-18</strain>
        <tissue evidence="2">Leaf</tissue>
    </source>
</reference>
<dbReference type="SUPFAM" id="SSF50998">
    <property type="entry name" value="Quinoprotein alcohol dehydrogenase-like"/>
    <property type="match status" value="1"/>
</dbReference>
<name>A0ABQ7N380_BRACM</name>
<keyword evidence="3" id="KW-1185">Reference proteome</keyword>
<dbReference type="Proteomes" id="UP000823674">
    <property type="component" value="Chromosome A03"/>
</dbReference>
<gene>
    <name evidence="2" type="primary">A03p019160.1_BraROA</name>
    <name evidence="2" type="ORF">IGI04_010308</name>
</gene>
<sequence>MSNNVKWSELNADVLQSILERLSIINYLKARSVCKNWHVVCKQISSIQDKFPWIIIFPRRRPKSSTCQVFNPQEGKLYTLRNLGNDFSTHQCIATSGSWLLMLDLRSNLYVLNVFTRERIDLPPLESHQGRLQVNRLQNNTFTFMINQSSAPARNVLNRTKAVLWVDEKTKGYLVVWSIGLSYIMYTKNGIDFWREIPIKEGPENLHGCQDIVYKDNNLYILTGLNRIRILDCSQELPRALLDNVDDDPFRDDQRRRGKIGVTVSGEVLMVKNRLKQVFNILKMNSDGTSWDEVESLGEESWITDLGVTVPGVDGSRPNSIYYRDRSLYCGDLSVQVLEMILEVDKNGHARWFIPSLRELLCTDLLRSILENLNTKDFHRARTVCSSWYSVSTTCTRRLCPWRILLRKSSTLLYDPEQVKTIETEHPGTDFSNSCVVASCSNWLLIIDSYLDLYLLNVFTCERINLPSMKSLLFGQVITFNVRSSLTSSSTPACLWMNERTGDYVAAWSYKEHYLFLYKKGDATWRNHKGARCRSMAYKDNKLYVYTSDGYIKILDLSGDSVKEIVEGNPCPNHRFQFVSRPGEHVWRTKVAVTNSGEVLIVLSLRGLQEKRLFCIFKMNVESGNWERVDSLGGEVLIFGLGVTVRSPIKEIDGQGIKSDSICFIDYDLWPGADYFYHTRQIKSGIFDLATRTITWPKTSDPSVLKSFWFVPGYA</sequence>
<proteinExistence type="predicted"/>
<dbReference type="InterPro" id="IPR005174">
    <property type="entry name" value="KIB1-4_b-propeller"/>
</dbReference>
<dbReference type="Pfam" id="PF00646">
    <property type="entry name" value="F-box"/>
    <property type="match status" value="2"/>
</dbReference>
<comment type="caution">
    <text evidence="2">The sequence shown here is derived from an EMBL/GenBank/DDBJ whole genome shotgun (WGS) entry which is preliminary data.</text>
</comment>
<feature type="domain" description="F-box" evidence="1">
    <location>
        <begin position="10"/>
        <end position="50"/>
    </location>
</feature>
<evidence type="ECO:0000313" key="2">
    <source>
        <dbReference type="EMBL" id="KAG5404189.1"/>
    </source>
</evidence>
<dbReference type="CDD" id="cd09917">
    <property type="entry name" value="F-box_SF"/>
    <property type="match status" value="1"/>
</dbReference>
<dbReference type="InterPro" id="IPR050942">
    <property type="entry name" value="F-box_BR-signaling"/>
</dbReference>
<feature type="domain" description="F-box" evidence="1">
    <location>
        <begin position="361"/>
        <end position="405"/>
    </location>
</feature>
<dbReference type="PANTHER" id="PTHR44259:SF27">
    <property type="entry name" value="F-BOX DOMAIN-CONTAINING PROTEIN"/>
    <property type="match status" value="1"/>
</dbReference>
<dbReference type="SUPFAM" id="SSF81383">
    <property type="entry name" value="F-box domain"/>
    <property type="match status" value="2"/>
</dbReference>